<evidence type="ECO:0000313" key="2">
    <source>
        <dbReference type="EMBL" id="CAI9946536.1"/>
    </source>
</evidence>
<proteinExistence type="predicted"/>
<gene>
    <name evidence="3" type="ORF">HINF_LOCUS28362</name>
    <name evidence="2" type="ORF">HINF_LOCUS34181</name>
</gene>
<evidence type="ECO:0000256" key="1">
    <source>
        <dbReference type="SAM" id="MobiDB-lite"/>
    </source>
</evidence>
<feature type="compositionally biased region" description="Basic and acidic residues" evidence="1">
    <location>
        <begin position="125"/>
        <end position="140"/>
    </location>
</feature>
<organism evidence="2">
    <name type="scientific">Hexamita inflata</name>
    <dbReference type="NCBI Taxonomy" id="28002"/>
    <lineage>
        <taxon>Eukaryota</taxon>
        <taxon>Metamonada</taxon>
        <taxon>Diplomonadida</taxon>
        <taxon>Hexamitidae</taxon>
        <taxon>Hexamitinae</taxon>
        <taxon>Hexamita</taxon>
    </lineage>
</organism>
<sequence length="148" mass="17691">MAHRAIVFHPKTDQIELERLRAENARLRRSYEGQEVQKLHSIIEKLQMQIDNAEKDRRDEAEIQAQQFKKRVRELEDQLELNQSHSQRMVSQLQDSLKFQQETISKLEERISEMNAKLLETELPSEPRSRKREEPKESKKQVSPRESM</sequence>
<reference evidence="2" key="1">
    <citation type="submission" date="2023-06" db="EMBL/GenBank/DDBJ databases">
        <authorList>
            <person name="Kurt Z."/>
        </authorList>
    </citation>
    <scope>NUCLEOTIDE SEQUENCE</scope>
</reference>
<protein>
    <submittedName>
        <fullName evidence="3">Hypothetical_protein</fullName>
    </submittedName>
</protein>
<feature type="region of interest" description="Disordered" evidence="1">
    <location>
        <begin position="115"/>
        <end position="148"/>
    </location>
</feature>
<dbReference type="EMBL" id="CAXDID020000089">
    <property type="protein sequence ID" value="CAL6021834.1"/>
    <property type="molecule type" value="Genomic_DNA"/>
</dbReference>
<dbReference type="Proteomes" id="UP001642409">
    <property type="component" value="Unassembled WGS sequence"/>
</dbReference>
<evidence type="ECO:0000313" key="3">
    <source>
        <dbReference type="EMBL" id="CAL6021834.1"/>
    </source>
</evidence>
<dbReference type="SUPFAM" id="SSF58100">
    <property type="entry name" value="Bacterial hemolysins"/>
    <property type="match status" value="1"/>
</dbReference>
<name>A0AA86PXA4_9EUKA</name>
<dbReference type="AlphaFoldDB" id="A0AA86PXA4"/>
<evidence type="ECO:0000313" key="4">
    <source>
        <dbReference type="Proteomes" id="UP001642409"/>
    </source>
</evidence>
<keyword evidence="4" id="KW-1185">Reference proteome</keyword>
<accession>A0AA86PXA4</accession>
<dbReference type="EMBL" id="CATOUU010000762">
    <property type="protein sequence ID" value="CAI9946536.1"/>
    <property type="molecule type" value="Genomic_DNA"/>
</dbReference>
<comment type="caution">
    <text evidence="2">The sequence shown here is derived from an EMBL/GenBank/DDBJ whole genome shotgun (WGS) entry which is preliminary data.</text>
</comment>
<reference evidence="3 4" key="2">
    <citation type="submission" date="2024-07" db="EMBL/GenBank/DDBJ databases">
        <authorList>
            <person name="Akdeniz Z."/>
        </authorList>
    </citation>
    <scope>NUCLEOTIDE SEQUENCE [LARGE SCALE GENOMIC DNA]</scope>
</reference>